<name>A0A1L7WDP1_9HELO</name>
<feature type="region of interest" description="Disordered" evidence="1">
    <location>
        <begin position="1"/>
        <end position="54"/>
    </location>
</feature>
<proteinExistence type="predicted"/>
<dbReference type="EMBL" id="FJOG01000001">
    <property type="protein sequence ID" value="CZR50900.1"/>
    <property type="molecule type" value="Genomic_DNA"/>
</dbReference>
<feature type="region of interest" description="Disordered" evidence="1">
    <location>
        <begin position="94"/>
        <end position="114"/>
    </location>
</feature>
<accession>A0A1L7WDP1</accession>
<feature type="compositionally biased region" description="Basic and acidic residues" evidence="1">
    <location>
        <begin position="101"/>
        <end position="114"/>
    </location>
</feature>
<gene>
    <name evidence="2" type="ORF">PAC_00774</name>
</gene>
<feature type="compositionally biased region" description="Basic and acidic residues" evidence="1">
    <location>
        <begin position="32"/>
        <end position="43"/>
    </location>
</feature>
<sequence>MTREEREFDNMPEIYSTRTYKRHRPRSPPVVRFDDHMYDRAYGERPPPPMSSMPGIDPLEASRRRYEQLDLEKEILRHRAQRFDDHVYERVYHERPRRKSPMPERDSMDDARRSHVQAELDEIVETTTEHPALVTDTGIFSAVIVVNEILVTVVIAPPANVVVKVLGVPLMIICSVTLPIIDAAPGPEFAANSEELGNVIGYLGLLKRPCMLKHFKQQFESEIQ</sequence>
<evidence type="ECO:0000256" key="1">
    <source>
        <dbReference type="SAM" id="MobiDB-lite"/>
    </source>
</evidence>
<dbReference type="AlphaFoldDB" id="A0A1L7WDP1"/>
<dbReference type="OrthoDB" id="4838614at2759"/>
<protein>
    <submittedName>
        <fullName evidence="2">Uncharacterized protein</fullName>
    </submittedName>
</protein>
<organism evidence="2 3">
    <name type="scientific">Phialocephala subalpina</name>
    <dbReference type="NCBI Taxonomy" id="576137"/>
    <lineage>
        <taxon>Eukaryota</taxon>
        <taxon>Fungi</taxon>
        <taxon>Dikarya</taxon>
        <taxon>Ascomycota</taxon>
        <taxon>Pezizomycotina</taxon>
        <taxon>Leotiomycetes</taxon>
        <taxon>Helotiales</taxon>
        <taxon>Mollisiaceae</taxon>
        <taxon>Phialocephala</taxon>
        <taxon>Phialocephala fortinii species complex</taxon>
    </lineage>
</organism>
<evidence type="ECO:0000313" key="3">
    <source>
        <dbReference type="Proteomes" id="UP000184330"/>
    </source>
</evidence>
<evidence type="ECO:0000313" key="2">
    <source>
        <dbReference type="EMBL" id="CZR50900.1"/>
    </source>
</evidence>
<keyword evidence="3" id="KW-1185">Reference proteome</keyword>
<dbReference type="Proteomes" id="UP000184330">
    <property type="component" value="Unassembled WGS sequence"/>
</dbReference>
<reference evidence="2 3" key="1">
    <citation type="submission" date="2016-03" db="EMBL/GenBank/DDBJ databases">
        <authorList>
            <person name="Ploux O."/>
        </authorList>
    </citation>
    <scope>NUCLEOTIDE SEQUENCE [LARGE SCALE GENOMIC DNA]</scope>
    <source>
        <strain evidence="2 3">UAMH 11012</strain>
    </source>
</reference>